<comment type="caution">
    <text evidence="1">The sequence shown here is derived from an EMBL/GenBank/DDBJ whole genome shotgun (WGS) entry which is preliminary data.</text>
</comment>
<dbReference type="AlphaFoldDB" id="A0AAV7RKY5"/>
<sequence length="71" mass="7334">MLGPGRLTVSLRCCDSGVPWACLQVGLQLFLRVPGAPKRLSSGSAAARSSSVQTQFLAGLSDNCAALRQSA</sequence>
<name>A0AAV7RKY5_PLEWA</name>
<organism evidence="1 2">
    <name type="scientific">Pleurodeles waltl</name>
    <name type="common">Iberian ribbed newt</name>
    <dbReference type="NCBI Taxonomy" id="8319"/>
    <lineage>
        <taxon>Eukaryota</taxon>
        <taxon>Metazoa</taxon>
        <taxon>Chordata</taxon>
        <taxon>Craniata</taxon>
        <taxon>Vertebrata</taxon>
        <taxon>Euteleostomi</taxon>
        <taxon>Amphibia</taxon>
        <taxon>Batrachia</taxon>
        <taxon>Caudata</taxon>
        <taxon>Salamandroidea</taxon>
        <taxon>Salamandridae</taxon>
        <taxon>Pleurodelinae</taxon>
        <taxon>Pleurodeles</taxon>
    </lineage>
</organism>
<reference evidence="1" key="1">
    <citation type="journal article" date="2022" name="bioRxiv">
        <title>Sequencing and chromosome-scale assembly of the giantPleurodeles waltlgenome.</title>
        <authorList>
            <person name="Brown T."/>
            <person name="Elewa A."/>
            <person name="Iarovenko S."/>
            <person name="Subramanian E."/>
            <person name="Araus A.J."/>
            <person name="Petzold A."/>
            <person name="Susuki M."/>
            <person name="Suzuki K.-i.T."/>
            <person name="Hayashi T."/>
            <person name="Toyoda A."/>
            <person name="Oliveira C."/>
            <person name="Osipova E."/>
            <person name="Leigh N.D."/>
            <person name="Simon A."/>
            <person name="Yun M.H."/>
        </authorList>
    </citation>
    <scope>NUCLEOTIDE SEQUENCE</scope>
    <source>
        <strain evidence="1">20211129_DDA</strain>
        <tissue evidence="1">Liver</tissue>
    </source>
</reference>
<proteinExistence type="predicted"/>
<dbReference type="Proteomes" id="UP001066276">
    <property type="component" value="Chromosome 5"/>
</dbReference>
<evidence type="ECO:0000313" key="2">
    <source>
        <dbReference type="Proteomes" id="UP001066276"/>
    </source>
</evidence>
<dbReference type="EMBL" id="JANPWB010000009">
    <property type="protein sequence ID" value="KAJ1153327.1"/>
    <property type="molecule type" value="Genomic_DNA"/>
</dbReference>
<gene>
    <name evidence="1" type="ORF">NDU88_006088</name>
</gene>
<accession>A0AAV7RKY5</accession>
<keyword evidence="2" id="KW-1185">Reference proteome</keyword>
<evidence type="ECO:0000313" key="1">
    <source>
        <dbReference type="EMBL" id="KAJ1153327.1"/>
    </source>
</evidence>
<protein>
    <submittedName>
        <fullName evidence="1">Uncharacterized protein</fullName>
    </submittedName>
</protein>